<comment type="caution">
    <text evidence="1">The sequence shown here is derived from an EMBL/GenBank/DDBJ whole genome shotgun (WGS) entry which is preliminary data.</text>
</comment>
<organism evidence="1 2">
    <name type="scientific">Pyropia yezoensis</name>
    <name type="common">Susabi-nori</name>
    <name type="synonym">Porphyra yezoensis</name>
    <dbReference type="NCBI Taxonomy" id="2788"/>
    <lineage>
        <taxon>Eukaryota</taxon>
        <taxon>Rhodophyta</taxon>
        <taxon>Bangiophyceae</taxon>
        <taxon>Bangiales</taxon>
        <taxon>Bangiaceae</taxon>
        <taxon>Pyropia</taxon>
    </lineage>
</organism>
<gene>
    <name evidence="1" type="ORF">I4F81_009939</name>
</gene>
<evidence type="ECO:0000313" key="1">
    <source>
        <dbReference type="EMBL" id="KAK1867432.1"/>
    </source>
</evidence>
<dbReference type="EMBL" id="CM020620">
    <property type="protein sequence ID" value="KAK1867432.1"/>
    <property type="molecule type" value="Genomic_DNA"/>
</dbReference>
<name>A0ACC3CCA8_PYRYE</name>
<evidence type="ECO:0000313" key="2">
    <source>
        <dbReference type="Proteomes" id="UP000798662"/>
    </source>
</evidence>
<dbReference type="Proteomes" id="UP000798662">
    <property type="component" value="Chromosome 3"/>
</dbReference>
<sequence>MIRGWCQVAQNTNSRGRPRDHSVRVGRGPCCTRASAVSQPGDCPRRDLVHNATGGQSKSIIKQVDSLVQRYLESERTIILAVVPATVDIATSDILERAHQVDPEGVRTVGVLTKLDLVGAGAEEGVVDILDNVRKPLNLGYVGVRCRSAADPMTNMTMATAVSEERISFETHPVFSRLRPDVRGVHPVFSRLRPDVRGVQTLTTKLTRVLVSRIRDAVPTMAAEVASQLKLTDEAMAALGGPPPATRAAQHEFFVTRLRIFAHLLSAAVSEAAAGPTDC</sequence>
<reference evidence="1" key="1">
    <citation type="submission" date="2019-11" db="EMBL/GenBank/DDBJ databases">
        <title>Nori genome reveals adaptations in red seaweeds to the harsh intertidal environment.</title>
        <authorList>
            <person name="Wang D."/>
            <person name="Mao Y."/>
        </authorList>
    </citation>
    <scope>NUCLEOTIDE SEQUENCE</scope>
    <source>
        <tissue evidence="1">Gametophyte</tissue>
    </source>
</reference>
<accession>A0ACC3CCA8</accession>
<proteinExistence type="predicted"/>
<keyword evidence="2" id="KW-1185">Reference proteome</keyword>
<protein>
    <submittedName>
        <fullName evidence="1">Uncharacterized protein</fullName>
    </submittedName>
</protein>